<evidence type="ECO:0000256" key="6">
    <source>
        <dbReference type="ARBA" id="ARBA00023040"/>
    </source>
</evidence>
<comment type="subcellular location">
    <subcellularLocation>
        <location evidence="1">Cell membrane</location>
        <topology evidence="1">Multi-pass membrane protein</topology>
    </subcellularLocation>
</comment>
<reference evidence="19" key="1">
    <citation type="submission" date="2025-08" db="UniProtKB">
        <authorList>
            <consortium name="RefSeq"/>
        </authorList>
    </citation>
    <scope>IDENTIFICATION</scope>
    <source>
        <tissue evidence="19">Blood</tissue>
    </source>
</reference>
<dbReference type="FunFam" id="1.20.1070.10:FF:000183">
    <property type="entry name" value="Urotensin-2 receptor"/>
    <property type="match status" value="1"/>
</dbReference>
<sequence length="369" mass="41975">MESGHGTTLPCHLNSTTSHPNDTAEDLSTTGSPLVTSLLGGILAIMCLIGTAGNIYTLVVVNLSMRLTGSMSVYIIHLALADLLYLSTIPFIVSTYMLKDWYFGDVGCRILFSLDLLTMHASIFILLAMTTERYLAVVKPLDTIRRPRGYRRMVTSFVWLVSFLLTLPTMVLIDVRTSIQDGVIKRMCYPTWQMEAYKVYLTVLFNTCILAPGVIICYLYIRLARTYWRSQTAIFSTKEMKRCPRQKVLYMIFSIILTYWTCFIPFWLWQLLGVYHHQTNDVTGNTVVNFLVTCLAYSNSCINPFLYTLLSKNYKEYIRSRQKNGISLSKIKLKRGSSRRSMLSGSHKYTETVAIAQIKGINSENVIPL</sequence>
<dbReference type="RefSeq" id="XP_054851423.1">
    <property type="nucleotide sequence ID" value="XM_054995448.1"/>
</dbReference>
<feature type="transmembrane region" description="Helical" evidence="16">
    <location>
        <begin position="248"/>
        <end position="268"/>
    </location>
</feature>
<feature type="region of interest" description="Disordered" evidence="15">
    <location>
        <begin position="1"/>
        <end position="28"/>
    </location>
</feature>
<dbReference type="InterPro" id="IPR000670">
    <property type="entry name" value="Urot_II_rcpt"/>
</dbReference>
<evidence type="ECO:0000259" key="17">
    <source>
        <dbReference type="PROSITE" id="PS50262"/>
    </source>
</evidence>
<feature type="domain" description="G-protein coupled receptors family 1 profile" evidence="17">
    <location>
        <begin position="53"/>
        <end position="307"/>
    </location>
</feature>
<feature type="transmembrane region" description="Helical" evidence="16">
    <location>
        <begin position="199"/>
        <end position="221"/>
    </location>
</feature>
<keyword evidence="6 14" id="KW-0297">G-protein coupled receptor</keyword>
<evidence type="ECO:0000313" key="18">
    <source>
        <dbReference type="Proteomes" id="UP001190640"/>
    </source>
</evidence>
<evidence type="ECO:0000256" key="5">
    <source>
        <dbReference type="ARBA" id="ARBA00022989"/>
    </source>
</evidence>
<evidence type="ECO:0000256" key="10">
    <source>
        <dbReference type="ARBA" id="ARBA00023180"/>
    </source>
</evidence>
<dbReference type="CDD" id="cd14999">
    <property type="entry name" value="7tmA_UII-R"/>
    <property type="match status" value="1"/>
</dbReference>
<keyword evidence="8" id="KW-1015">Disulfide bond</keyword>
<keyword evidence="18" id="KW-1185">Reference proteome</keyword>
<gene>
    <name evidence="19" type="primary">LOC129340578</name>
</gene>
<dbReference type="Pfam" id="PF00001">
    <property type="entry name" value="7tm_1"/>
    <property type="match status" value="1"/>
</dbReference>
<proteinExistence type="inferred from homology"/>
<keyword evidence="4 14" id="KW-0812">Transmembrane</keyword>
<protein>
    <recommendedName>
        <fullName evidence="2">Urotensin-2 receptor</fullName>
    </recommendedName>
    <alternativeName>
        <fullName evidence="13">Urotensin II receptor</fullName>
    </alternativeName>
</protein>
<dbReference type="AlphaFoldDB" id="A0AA97K7A2"/>
<evidence type="ECO:0000256" key="16">
    <source>
        <dbReference type="SAM" id="Phobius"/>
    </source>
</evidence>
<dbReference type="PANTHER" id="PTHR24230:SF84">
    <property type="entry name" value="UROTENSIN-2 RECEPTOR"/>
    <property type="match status" value="1"/>
</dbReference>
<dbReference type="Proteomes" id="UP001190640">
    <property type="component" value="Chromosome 12"/>
</dbReference>
<keyword evidence="11 14" id="KW-0807">Transducer</keyword>
<dbReference type="PRINTS" id="PR00647">
    <property type="entry name" value="UROTENSIN2R"/>
</dbReference>
<comment type="similarity">
    <text evidence="14">Belongs to the G-protein coupled receptor 1 family.</text>
</comment>
<evidence type="ECO:0000256" key="14">
    <source>
        <dbReference type="RuleBase" id="RU000688"/>
    </source>
</evidence>
<dbReference type="PANTHER" id="PTHR24230">
    <property type="entry name" value="G-PROTEIN COUPLED RECEPTOR"/>
    <property type="match status" value="1"/>
</dbReference>
<keyword evidence="10" id="KW-0325">Glycoprotein</keyword>
<dbReference type="PROSITE" id="PS00237">
    <property type="entry name" value="G_PROTEIN_RECEP_F1_1"/>
    <property type="match status" value="1"/>
</dbReference>
<feature type="transmembrane region" description="Helical" evidence="16">
    <location>
        <begin position="73"/>
        <end position="98"/>
    </location>
</feature>
<keyword evidence="3" id="KW-1003">Cell membrane</keyword>
<dbReference type="GO" id="GO:0008217">
    <property type="term" value="P:regulation of blood pressure"/>
    <property type="evidence" value="ECO:0007669"/>
    <property type="project" value="InterPro"/>
</dbReference>
<dbReference type="GO" id="GO:0005886">
    <property type="term" value="C:plasma membrane"/>
    <property type="evidence" value="ECO:0007669"/>
    <property type="project" value="UniProtKB-SubCell"/>
</dbReference>
<keyword evidence="7 16" id="KW-0472">Membrane</keyword>
<dbReference type="PROSITE" id="PS50262">
    <property type="entry name" value="G_PROTEIN_RECEP_F1_2"/>
    <property type="match status" value="1"/>
</dbReference>
<accession>A0AA97K7A2</accession>
<keyword evidence="9 14" id="KW-0675">Receptor</keyword>
<dbReference type="SUPFAM" id="SSF81321">
    <property type="entry name" value="Family A G protein-coupled receptor-like"/>
    <property type="match status" value="1"/>
</dbReference>
<evidence type="ECO:0000256" key="1">
    <source>
        <dbReference type="ARBA" id="ARBA00004651"/>
    </source>
</evidence>
<name>A0AA97K7A2_EUBMA</name>
<evidence type="ECO:0000256" key="15">
    <source>
        <dbReference type="SAM" id="MobiDB-lite"/>
    </source>
</evidence>
<evidence type="ECO:0000313" key="19">
    <source>
        <dbReference type="RefSeq" id="XP_054851423.1"/>
    </source>
</evidence>
<dbReference type="InterPro" id="IPR017452">
    <property type="entry name" value="GPCR_Rhodpsn_7TM"/>
</dbReference>
<evidence type="ECO:0000256" key="13">
    <source>
        <dbReference type="ARBA" id="ARBA00032764"/>
    </source>
</evidence>
<dbReference type="GeneID" id="129340578"/>
<dbReference type="PRINTS" id="PR00237">
    <property type="entry name" value="GPCRRHODOPSN"/>
</dbReference>
<feature type="transmembrane region" description="Helical" evidence="16">
    <location>
        <begin position="150"/>
        <end position="173"/>
    </location>
</feature>
<dbReference type="GO" id="GO:0001604">
    <property type="term" value="F:urotensin II receptor activity"/>
    <property type="evidence" value="ECO:0007669"/>
    <property type="project" value="InterPro"/>
</dbReference>
<dbReference type="GO" id="GO:0007218">
    <property type="term" value="P:neuropeptide signaling pathway"/>
    <property type="evidence" value="ECO:0007669"/>
    <property type="project" value="TreeGrafter"/>
</dbReference>
<evidence type="ECO:0000256" key="8">
    <source>
        <dbReference type="ARBA" id="ARBA00023157"/>
    </source>
</evidence>
<organism evidence="18 19">
    <name type="scientific">Eublepharis macularius</name>
    <name type="common">Leopard gecko</name>
    <name type="synonym">Cyrtodactylus macularius</name>
    <dbReference type="NCBI Taxonomy" id="481883"/>
    <lineage>
        <taxon>Eukaryota</taxon>
        <taxon>Metazoa</taxon>
        <taxon>Chordata</taxon>
        <taxon>Craniata</taxon>
        <taxon>Vertebrata</taxon>
        <taxon>Euteleostomi</taxon>
        <taxon>Lepidosauria</taxon>
        <taxon>Squamata</taxon>
        <taxon>Bifurcata</taxon>
        <taxon>Gekkota</taxon>
        <taxon>Eublepharidae</taxon>
        <taxon>Eublepharinae</taxon>
        <taxon>Eublepharis</taxon>
    </lineage>
</organism>
<evidence type="ECO:0000256" key="4">
    <source>
        <dbReference type="ARBA" id="ARBA00022692"/>
    </source>
</evidence>
<evidence type="ECO:0000256" key="2">
    <source>
        <dbReference type="ARBA" id="ARBA00014302"/>
    </source>
</evidence>
<feature type="compositionally biased region" description="Polar residues" evidence="15">
    <location>
        <begin position="13"/>
        <end position="28"/>
    </location>
</feature>
<dbReference type="Gene3D" id="1.20.1070.10">
    <property type="entry name" value="Rhodopsin 7-helix transmembrane proteins"/>
    <property type="match status" value="1"/>
</dbReference>
<feature type="transmembrane region" description="Helical" evidence="16">
    <location>
        <begin position="110"/>
        <end position="129"/>
    </location>
</feature>
<evidence type="ECO:0000256" key="12">
    <source>
        <dbReference type="ARBA" id="ARBA00025579"/>
    </source>
</evidence>
<keyword evidence="5 16" id="KW-1133">Transmembrane helix</keyword>
<evidence type="ECO:0000256" key="3">
    <source>
        <dbReference type="ARBA" id="ARBA00022475"/>
    </source>
</evidence>
<dbReference type="InterPro" id="IPR000276">
    <property type="entry name" value="GPCR_Rhodpsn"/>
</dbReference>
<evidence type="ECO:0000256" key="7">
    <source>
        <dbReference type="ARBA" id="ARBA00023136"/>
    </source>
</evidence>
<feature type="transmembrane region" description="Helical" evidence="16">
    <location>
        <begin position="38"/>
        <end position="61"/>
    </location>
</feature>
<feature type="transmembrane region" description="Helical" evidence="16">
    <location>
        <begin position="288"/>
        <end position="310"/>
    </location>
</feature>
<dbReference type="KEGG" id="emc:129340578"/>
<evidence type="ECO:0000256" key="11">
    <source>
        <dbReference type="ARBA" id="ARBA00023224"/>
    </source>
</evidence>
<dbReference type="GO" id="GO:0097746">
    <property type="term" value="P:blood vessel diameter maintenance"/>
    <property type="evidence" value="ECO:0007669"/>
    <property type="project" value="InterPro"/>
</dbReference>
<comment type="function">
    <text evidence="12">High affinity receptor for urotensin-2 and urotensin-2B. The activity of this receptor is mediated by a G-protein that activate a phosphatidylinositol-calcium second messenger system.</text>
</comment>
<evidence type="ECO:0000256" key="9">
    <source>
        <dbReference type="ARBA" id="ARBA00023170"/>
    </source>
</evidence>